<evidence type="ECO:0000313" key="4">
    <source>
        <dbReference type="EMBL" id="TGY75784.1"/>
    </source>
</evidence>
<dbReference type="Gene3D" id="3.90.1010.10">
    <property type="match status" value="1"/>
</dbReference>
<dbReference type="Proteomes" id="UP000306630">
    <property type="component" value="Unassembled WGS sequence"/>
</dbReference>
<evidence type="ECO:0000259" key="2">
    <source>
        <dbReference type="Pfam" id="PF02657"/>
    </source>
</evidence>
<dbReference type="STRING" id="1796646.A4V02_09365"/>
<dbReference type="SUPFAM" id="SSF82649">
    <property type="entry name" value="SufE/NifU"/>
    <property type="match status" value="1"/>
</dbReference>
<evidence type="ECO:0000256" key="1">
    <source>
        <dbReference type="ARBA" id="ARBA00010282"/>
    </source>
</evidence>
<keyword evidence="5" id="KW-1185">Reference proteome</keyword>
<dbReference type="GeneID" id="65537076"/>
<evidence type="ECO:0000313" key="3">
    <source>
        <dbReference type="EMBL" id="ANU63914.1"/>
    </source>
</evidence>
<accession>A0A1B1SAT6</accession>
<dbReference type="PANTHER" id="PTHR43597">
    <property type="entry name" value="SULFUR ACCEPTOR PROTEIN CSDE"/>
    <property type="match status" value="1"/>
</dbReference>
<dbReference type="PANTHER" id="PTHR43597:SF5">
    <property type="entry name" value="SUFE-LIKE PROTEIN 2, CHLOROPLASTIC"/>
    <property type="match status" value="1"/>
</dbReference>
<accession>A0A1Z2XHS6</accession>
<protein>
    <submittedName>
        <fullName evidence="3">Fe-S metabolism protein SufE</fullName>
    </submittedName>
    <submittedName>
        <fullName evidence="4">SufE family protein</fullName>
    </submittedName>
</protein>
<comment type="similarity">
    <text evidence="1">Belongs to the SufE family.</text>
</comment>
<feature type="domain" description="Fe-S metabolism associated" evidence="2">
    <location>
        <begin position="11"/>
        <end position="130"/>
    </location>
</feature>
<gene>
    <name evidence="3" type="ORF">A4V02_09365</name>
    <name evidence="4" type="ORF">E5333_03000</name>
</gene>
<sequence length="145" mass="16334">MTINEIQDEIIEEFADIDDWMDRYAYIIDMGNTLPPMPEEYKTPQYIIEGCQSRAWLHADITPEGLIHFTADSDAIIVKGIISMLLKVLNDHSPAEIADADLYFIDKIGLAENLSPTRSNGLAALVKQMKLYAIAYKAKLENEGK</sequence>
<dbReference type="EMBL" id="CP015402">
    <property type="protein sequence ID" value="ANU63914.1"/>
    <property type="molecule type" value="Genomic_DNA"/>
</dbReference>
<dbReference type="KEGG" id="pary:A4V02_09365"/>
<reference evidence="3" key="2">
    <citation type="submission" date="2017-04" db="EMBL/GenBank/DDBJ databases">
        <title>Complete Genome Sequences of Twelve Strains of a Stable Defined Moderately Diverse Mouse Microbiota 2 (sDMDMm2).</title>
        <authorList>
            <person name="Uchimura Y."/>
            <person name="Wyss M."/>
            <person name="Brugiroux S."/>
            <person name="Limenitakis J.P."/>
            <person name="Stecher B."/>
            <person name="McCoy K.D."/>
            <person name="Macpherson A.J."/>
        </authorList>
    </citation>
    <scope>NUCLEOTIDE SEQUENCE</scope>
    <source>
        <strain evidence="3">YL27</strain>
    </source>
</reference>
<organism evidence="3 5">
    <name type="scientific">Muribaculum intestinale</name>
    <dbReference type="NCBI Taxonomy" id="1796646"/>
    <lineage>
        <taxon>Bacteria</taxon>
        <taxon>Pseudomonadati</taxon>
        <taxon>Bacteroidota</taxon>
        <taxon>Bacteroidia</taxon>
        <taxon>Bacteroidales</taxon>
        <taxon>Muribaculaceae</taxon>
        <taxon>Muribaculum</taxon>
    </lineage>
</organism>
<dbReference type="OrthoDB" id="9799320at2"/>
<evidence type="ECO:0000313" key="5">
    <source>
        <dbReference type="Proteomes" id="UP000186351"/>
    </source>
</evidence>
<dbReference type="AlphaFoldDB" id="A0A1B1SAT6"/>
<name>A0A1B1SAT6_9BACT</name>
<dbReference type="Proteomes" id="UP000186351">
    <property type="component" value="Chromosome"/>
</dbReference>
<reference evidence="4 6" key="3">
    <citation type="submission" date="2019-04" db="EMBL/GenBank/DDBJ databases">
        <title>Microbes associate with the intestines of laboratory mice.</title>
        <authorList>
            <person name="Navarre W."/>
            <person name="Wong E."/>
            <person name="Huang K."/>
            <person name="Tropini C."/>
            <person name="Ng K."/>
            <person name="Yu B."/>
        </authorList>
    </citation>
    <scope>NUCLEOTIDE SEQUENCE [LARGE SCALE GENOMIC DNA]</scope>
    <source>
        <strain evidence="4 6">NM06_A21</strain>
    </source>
</reference>
<dbReference type="InterPro" id="IPR003808">
    <property type="entry name" value="Fe-S_metab-assoc_dom"/>
</dbReference>
<reference evidence="5" key="1">
    <citation type="submission" date="2016-04" db="EMBL/GenBank/DDBJ databases">
        <title>Complete Genome Sequences of Twelve Strains of a Stable Defined Moderately Diverse Mouse Microbiota 2 (sDMDMm2).</title>
        <authorList>
            <person name="Uchimura Y."/>
            <person name="Wyss M."/>
            <person name="Brugiroux S."/>
            <person name="Limenitakis J.P."/>
            <person name="Stecher B."/>
            <person name="McCoy K.D."/>
            <person name="Macpherson A.J."/>
        </authorList>
    </citation>
    <scope>NUCLEOTIDE SEQUENCE [LARGE SCALE GENOMIC DNA]</scope>
    <source>
        <strain evidence="5">YL27</strain>
    </source>
</reference>
<evidence type="ECO:0000313" key="6">
    <source>
        <dbReference type="Proteomes" id="UP000306630"/>
    </source>
</evidence>
<dbReference type="EMBL" id="SRYD01000008">
    <property type="protein sequence ID" value="TGY75784.1"/>
    <property type="molecule type" value="Genomic_DNA"/>
</dbReference>
<proteinExistence type="inferred from homology"/>
<dbReference type="Pfam" id="PF02657">
    <property type="entry name" value="SufE"/>
    <property type="match status" value="1"/>
</dbReference>
<dbReference type="RefSeq" id="WP_068961211.1">
    <property type="nucleotide sequence ID" value="NZ_CAJTAP010000003.1"/>
</dbReference>